<dbReference type="InterPro" id="IPR029058">
    <property type="entry name" value="AB_hydrolase_fold"/>
</dbReference>
<dbReference type="SUPFAM" id="SSF53474">
    <property type="entry name" value="alpha/beta-Hydrolases"/>
    <property type="match status" value="1"/>
</dbReference>
<keyword evidence="2" id="KW-0378">Hydrolase</keyword>
<evidence type="ECO:0000313" key="3">
    <source>
        <dbReference type="Proteomes" id="UP000182719"/>
    </source>
</evidence>
<proteinExistence type="predicted"/>
<dbReference type="PANTHER" id="PTHR48098">
    <property type="entry name" value="ENTEROCHELIN ESTERASE-RELATED"/>
    <property type="match status" value="1"/>
</dbReference>
<dbReference type="InterPro" id="IPR050583">
    <property type="entry name" value="Mycobacterial_A85_antigen"/>
</dbReference>
<dbReference type="AlphaFoldDB" id="A0A1H7M143"/>
<dbReference type="Pfam" id="PF00756">
    <property type="entry name" value="Esterase"/>
    <property type="match status" value="1"/>
</dbReference>
<sequence>MPVSPWNTLGPLAALSLLMSNVPAEATTVRVHYDVGYGNRITVRGSKAPLSWSTGTSATWGPGNIWTLSWANSVGEVELKPLVNDVSWSAGANYRIPAGATVDLYPFFGTASGRLQYVPSVYSPQLGNSRTLAVYLPPSYSENPLKRYPVVYAHDGQNLFNAATAFGGVEWRMDETANALIASGAMDEVIIVGVYNAAAQRIYEYTPCCDPQYGGGGAEAYARFLIDTVKPYVDQNFRTLTGPQNTALLGSSLGGLVSFHAGRNHPSVFGKLAALSSSFWWNGQALTQQVEASPTKVPVRVYLDAGTNGDGLAETTRMRDALVADGHVQGADLFYYVAQGAGHTEAAWAARLHLPLTYLFPWQGTAY</sequence>
<dbReference type="OrthoDB" id="49490at2"/>
<dbReference type="Proteomes" id="UP000182719">
    <property type="component" value="Unassembled WGS sequence"/>
</dbReference>
<keyword evidence="1" id="KW-0732">Signal</keyword>
<evidence type="ECO:0000313" key="2">
    <source>
        <dbReference type="EMBL" id="SEL04990.1"/>
    </source>
</evidence>
<gene>
    <name evidence="2" type="ORF">SAMN05444354_103400</name>
</gene>
<dbReference type="PANTHER" id="PTHR48098:SF6">
    <property type="entry name" value="FERRI-BACILLIBACTIN ESTERASE BESA"/>
    <property type="match status" value="1"/>
</dbReference>
<reference evidence="3" key="1">
    <citation type="submission" date="2016-10" db="EMBL/GenBank/DDBJ databases">
        <authorList>
            <person name="Varghese N."/>
            <person name="Submissions S."/>
        </authorList>
    </citation>
    <scope>NUCLEOTIDE SEQUENCE [LARGE SCALE GENOMIC DNA]</scope>
    <source>
        <strain evidence="3">DSM 17044</strain>
    </source>
</reference>
<evidence type="ECO:0000256" key="1">
    <source>
        <dbReference type="SAM" id="SignalP"/>
    </source>
</evidence>
<name>A0A1H7M143_STIAU</name>
<dbReference type="GO" id="GO:0016787">
    <property type="term" value="F:hydrolase activity"/>
    <property type="evidence" value="ECO:0007669"/>
    <property type="project" value="UniProtKB-KW"/>
</dbReference>
<feature type="chain" id="PRO_5010231175" evidence="1">
    <location>
        <begin position="27"/>
        <end position="367"/>
    </location>
</feature>
<organism evidence="2 3">
    <name type="scientific">Stigmatella aurantiaca</name>
    <dbReference type="NCBI Taxonomy" id="41"/>
    <lineage>
        <taxon>Bacteria</taxon>
        <taxon>Pseudomonadati</taxon>
        <taxon>Myxococcota</taxon>
        <taxon>Myxococcia</taxon>
        <taxon>Myxococcales</taxon>
        <taxon>Cystobacterineae</taxon>
        <taxon>Archangiaceae</taxon>
        <taxon>Stigmatella</taxon>
    </lineage>
</organism>
<dbReference type="Gene3D" id="3.40.50.1820">
    <property type="entry name" value="alpha/beta hydrolase"/>
    <property type="match status" value="1"/>
</dbReference>
<dbReference type="RefSeq" id="WP_083423115.1">
    <property type="nucleotide sequence ID" value="NZ_FOAP01000003.1"/>
</dbReference>
<dbReference type="EMBL" id="FOAP01000003">
    <property type="protein sequence ID" value="SEL04990.1"/>
    <property type="molecule type" value="Genomic_DNA"/>
</dbReference>
<keyword evidence="3" id="KW-1185">Reference proteome</keyword>
<feature type="signal peptide" evidence="1">
    <location>
        <begin position="1"/>
        <end position="26"/>
    </location>
</feature>
<dbReference type="InterPro" id="IPR000801">
    <property type="entry name" value="Esterase-like"/>
</dbReference>
<accession>A0A1H7M143</accession>
<protein>
    <submittedName>
        <fullName evidence="2">Predicted hydrolase of the alpha/beta superfamily</fullName>
    </submittedName>
</protein>